<evidence type="ECO:0000259" key="5">
    <source>
        <dbReference type="PROSITE" id="PS51319"/>
    </source>
</evidence>
<feature type="region of interest" description="Disordered" evidence="3">
    <location>
        <begin position="267"/>
        <end position="634"/>
    </location>
</feature>
<feature type="domain" description="TFIIS N-terminal" evidence="5">
    <location>
        <begin position="72"/>
        <end position="146"/>
    </location>
</feature>
<dbReference type="InterPro" id="IPR000571">
    <property type="entry name" value="Znf_CCCH"/>
</dbReference>
<dbReference type="GO" id="GO:0000785">
    <property type="term" value="C:chromatin"/>
    <property type="evidence" value="ECO:0007669"/>
    <property type="project" value="TreeGrafter"/>
</dbReference>
<feature type="zinc finger region" description="C3H1-type" evidence="2">
    <location>
        <begin position="984"/>
        <end position="1010"/>
    </location>
</feature>
<sequence>MPRIDPLQLLNCLQVLLSPTTGGILSNNEVQRLASLMTKFSKKLVSKCVYILILKNTEKQLLGNFMAVGGWTLLQVWLHDAMCNSNWALVKELLELVLITPVDVERLKSNNIPKLVKSLSKREELDGIFELSNKLVQQWLKIVKQETSVDIVNQQLHHYQPLQQQQQLLQQKETKHTTNGNDTEPPPFEVVDVPVVQVDHTTDETIEEIDHVDSAVFDEQAIDTQTFYKLSVRDGKQVLSKVNRSEANCTVVENAIIEEVDVNGQPKVEEEDVKEKENREEKKKDRNEKGSTSSKSGDKYKSSSSSKDSQRSKDRDRHKSNRDRDRSHRDKRDSKHRHNGQIKSSSSSNHKSSSSKDKERKESSRKDTKEKQAEKDKDTLAKVQPQSVTKLPKIPKKASEGSSDNSKDAKKGSISIEIRKTEERPKTVKVFNAKMRSTGLEEEVKPPPPRPTKKPTTSLPTIPSHPVHKKLSPTRDILPPPPEKKSKIESAERPGAIKLIPPKPKPAFLQESDMFMDALTASASSKKEPKKRRRRPSTSKDSSSPPISPSTTQAATVNTETTSPMALRNITPPKFYKDTLEAEDEDESIKEGDKENLNTPKDEEMTKDEIIEPSTPTDAKQEMEVDEDKHNKDENGLKGVLVYTKRKGPKKSIRWKSDEDLVQIQYFELDENERVNVTKAFGDMAKLDVKGEREALQMCRKLQNEDLMDVHTQWRIPWEIELEKSLADPGSKSLEKEVQFAREKSVLQALYFHKTMIPDSPAEPDPENYQVTDPVIIPIEAPDDPDHDYRNTPWPEPKGSPPPQSLPNIPQVFPKVANNFQNFGIAPPPSLQNMPIQQQPQAPFGGPPTGFIPPNVLPPGEWNMPNNINNQVLVPNVPPPDIINQGPMNPNLGFAPGPLGPGAVPDNFNHHPLLKDNNINFPPPLFNQPRMFPPNHPNFRGGHDHHGAHRGFRRGGGTGPWVRMNGPNPGNWNHVRGGHRGGHMPTRLCKNVRQHGYCRNRDNCLFFHPN</sequence>
<feature type="compositionally biased region" description="Low complexity" evidence="3">
    <location>
        <begin position="343"/>
        <end position="352"/>
    </location>
</feature>
<feature type="region of interest" description="Disordered" evidence="3">
    <location>
        <begin position="167"/>
        <end position="189"/>
    </location>
</feature>
<keyword evidence="2" id="KW-0862">Zinc</keyword>
<dbReference type="PROSITE" id="PS50103">
    <property type="entry name" value="ZF_C3H1"/>
    <property type="match status" value="1"/>
</dbReference>
<evidence type="ECO:0000256" key="3">
    <source>
        <dbReference type="SAM" id="MobiDB-lite"/>
    </source>
</evidence>
<feature type="compositionally biased region" description="Low complexity" evidence="3">
    <location>
        <begin position="539"/>
        <end position="562"/>
    </location>
</feature>
<dbReference type="Proteomes" id="UP000192223">
    <property type="component" value="Unplaced"/>
</dbReference>
<dbReference type="SUPFAM" id="SSF47676">
    <property type="entry name" value="Conserved domain common to transcription factors TFIIS, elongin A, CRSP70"/>
    <property type="match status" value="1"/>
</dbReference>
<feature type="compositionally biased region" description="Basic and acidic residues" evidence="3">
    <location>
        <begin position="619"/>
        <end position="634"/>
    </location>
</feature>
<dbReference type="FunCoup" id="A0A1W4WEL1">
    <property type="interactions" value="1356"/>
</dbReference>
<dbReference type="STRING" id="224129.A0A1W4WEL1"/>
<dbReference type="GeneID" id="108732526"/>
<feature type="domain" description="C3H1-type" evidence="4">
    <location>
        <begin position="984"/>
        <end position="1010"/>
    </location>
</feature>
<gene>
    <name evidence="7" type="primary">LOC108732526</name>
</gene>
<keyword evidence="2" id="KW-0863">Zinc-finger</keyword>
<protein>
    <submittedName>
        <fullName evidence="7">Serine/threonine-protein phosphatase 1 regulatory subunit 10</fullName>
    </submittedName>
</protein>
<keyword evidence="6" id="KW-1185">Reference proteome</keyword>
<feature type="compositionally biased region" description="Basic and acidic residues" evidence="3">
    <location>
        <begin position="482"/>
        <end position="492"/>
    </location>
</feature>
<feature type="compositionally biased region" description="Basic and acidic residues" evidence="3">
    <location>
        <begin position="405"/>
        <end position="426"/>
    </location>
</feature>
<evidence type="ECO:0000313" key="6">
    <source>
        <dbReference type="Proteomes" id="UP000192223"/>
    </source>
</evidence>
<dbReference type="AlphaFoldDB" id="A0A1W4WEL1"/>
<dbReference type="KEGG" id="apln:108732526"/>
<dbReference type="Gene3D" id="1.20.930.10">
    <property type="entry name" value="Conserved domain common to transcription factors TFIIS, elongin A, CRSP70"/>
    <property type="match status" value="1"/>
</dbReference>
<evidence type="ECO:0000259" key="4">
    <source>
        <dbReference type="PROSITE" id="PS50103"/>
    </source>
</evidence>
<evidence type="ECO:0000313" key="7">
    <source>
        <dbReference type="RefSeq" id="XP_018318892.1"/>
    </source>
</evidence>
<dbReference type="GO" id="GO:0008270">
    <property type="term" value="F:zinc ion binding"/>
    <property type="evidence" value="ECO:0007669"/>
    <property type="project" value="UniProtKB-KW"/>
</dbReference>
<dbReference type="PANTHER" id="PTHR46557">
    <property type="entry name" value="SERINE/THREONINE-PROTEIN PHOSPHATASE 1 REGULATORY SUBUNIT 10-RELATED"/>
    <property type="match status" value="1"/>
</dbReference>
<evidence type="ECO:0000256" key="1">
    <source>
        <dbReference type="PROSITE-ProRule" id="PRU00649"/>
    </source>
</evidence>
<feature type="compositionally biased region" description="Pro residues" evidence="3">
    <location>
        <begin position="794"/>
        <end position="805"/>
    </location>
</feature>
<accession>A0A1W4WEL1</accession>
<feature type="compositionally biased region" description="Basic and acidic residues" evidence="3">
    <location>
        <begin position="354"/>
        <end position="380"/>
    </location>
</feature>
<dbReference type="RefSeq" id="XP_018318892.1">
    <property type="nucleotide sequence ID" value="XM_018463390.2"/>
</dbReference>
<dbReference type="GO" id="GO:0005634">
    <property type="term" value="C:nucleus"/>
    <property type="evidence" value="ECO:0007669"/>
    <property type="project" value="UniProtKB-SubCell"/>
</dbReference>
<dbReference type="GO" id="GO:0072357">
    <property type="term" value="C:PTW/PP1 phosphatase complex"/>
    <property type="evidence" value="ECO:0007669"/>
    <property type="project" value="TreeGrafter"/>
</dbReference>
<dbReference type="GO" id="GO:0008157">
    <property type="term" value="F:protein phosphatase 1 binding"/>
    <property type="evidence" value="ECO:0007669"/>
    <property type="project" value="TreeGrafter"/>
</dbReference>
<feature type="compositionally biased region" description="Basic residues" evidence="3">
    <location>
        <begin position="528"/>
        <end position="537"/>
    </location>
</feature>
<dbReference type="PROSITE" id="PS51319">
    <property type="entry name" value="TFIIS_N"/>
    <property type="match status" value="1"/>
</dbReference>
<dbReference type="OrthoDB" id="2138378at2759"/>
<keyword evidence="2" id="KW-0479">Metal-binding</keyword>
<organism evidence="6 7">
    <name type="scientific">Agrilus planipennis</name>
    <name type="common">Emerald ash borer</name>
    <name type="synonym">Agrilus marcopoli</name>
    <dbReference type="NCBI Taxonomy" id="224129"/>
    <lineage>
        <taxon>Eukaryota</taxon>
        <taxon>Metazoa</taxon>
        <taxon>Ecdysozoa</taxon>
        <taxon>Arthropoda</taxon>
        <taxon>Hexapoda</taxon>
        <taxon>Insecta</taxon>
        <taxon>Pterygota</taxon>
        <taxon>Neoptera</taxon>
        <taxon>Endopterygota</taxon>
        <taxon>Coleoptera</taxon>
        <taxon>Polyphaga</taxon>
        <taxon>Elateriformia</taxon>
        <taxon>Buprestoidea</taxon>
        <taxon>Buprestidae</taxon>
        <taxon>Agrilinae</taxon>
        <taxon>Agrilus</taxon>
    </lineage>
</organism>
<proteinExistence type="predicted"/>
<comment type="subcellular location">
    <subcellularLocation>
        <location evidence="1">Nucleus</location>
    </subcellularLocation>
</comment>
<feature type="compositionally biased region" description="Basic and acidic residues" evidence="3">
    <location>
        <begin position="273"/>
        <end position="289"/>
    </location>
</feature>
<keyword evidence="1" id="KW-0539">Nucleus</keyword>
<feature type="compositionally biased region" description="Basic and acidic residues" evidence="3">
    <location>
        <begin position="308"/>
        <end position="333"/>
    </location>
</feature>
<feature type="compositionally biased region" description="Basic and acidic residues" evidence="3">
    <location>
        <begin position="589"/>
        <end position="610"/>
    </location>
</feature>
<dbReference type="PANTHER" id="PTHR46557:SF1">
    <property type="entry name" value="SERINE_THREONINE-PROTEIN PHOSPHATASE 1 REGULATORY SUBUNIT 10"/>
    <property type="match status" value="1"/>
</dbReference>
<dbReference type="InterPro" id="IPR035441">
    <property type="entry name" value="TFIIS/LEDGF_dom_sf"/>
</dbReference>
<name>A0A1W4WEL1_AGRPL</name>
<evidence type="ECO:0000256" key="2">
    <source>
        <dbReference type="PROSITE-ProRule" id="PRU00723"/>
    </source>
</evidence>
<dbReference type="InParanoid" id="A0A1W4WEL1"/>
<dbReference type="InterPro" id="IPR017923">
    <property type="entry name" value="TFIIS_N"/>
</dbReference>
<reference evidence="7" key="1">
    <citation type="submission" date="2025-08" db="UniProtKB">
        <authorList>
            <consortium name="RefSeq"/>
        </authorList>
    </citation>
    <scope>IDENTIFICATION</scope>
    <source>
        <tissue evidence="7">Entire body</tissue>
    </source>
</reference>
<feature type="region of interest" description="Disordered" evidence="3">
    <location>
        <begin position="781"/>
        <end position="805"/>
    </location>
</feature>